<protein>
    <submittedName>
        <fullName evidence="11">Uncharacterized protein</fullName>
    </submittedName>
</protein>
<dbReference type="EMBL" id="LN847095">
    <property type="protein sequence ID" value="CRI43277.1"/>
    <property type="molecule type" value="Genomic_DNA"/>
</dbReference>
<dbReference type="EMBL" id="LN847240">
    <property type="protein sequence ID" value="CRI50052.1"/>
    <property type="molecule type" value="Genomic_DNA"/>
</dbReference>
<name>A0A0F7XV54_CHLPN</name>
<evidence type="ECO:0000313" key="5">
    <source>
        <dbReference type="EMBL" id="CRI43277.1"/>
    </source>
</evidence>
<evidence type="ECO:0000313" key="7">
    <source>
        <dbReference type="EMBL" id="CRI46648.1"/>
    </source>
</evidence>
<dbReference type="HOGENOM" id="CLU_2394433_0_0_0"/>
<evidence type="ECO:0000313" key="12">
    <source>
        <dbReference type="EMBL" id="CRI72689.1"/>
    </source>
</evidence>
<dbReference type="EMBL" id="LN847223">
    <property type="protein sequence ID" value="CRI45518.1"/>
    <property type="molecule type" value="Genomic_DNA"/>
</dbReference>
<evidence type="ECO:0000313" key="9">
    <source>
        <dbReference type="EMBL" id="CRI50052.1"/>
    </source>
</evidence>
<reference evidence="11" key="2">
    <citation type="submission" date="2015-05" db="EMBL/GenBank/DDBJ databases">
        <authorList>
            <person name="Rattei Thomas"/>
        </authorList>
    </citation>
    <scope>NUCLEOTIDE SEQUENCE</scope>
    <source>
        <strain evidence="2">CV15</strain>
        <strain evidence="3">CWL029c</strain>
        <strain evidence="4">GiD</strain>
        <strain evidence="5">H12</strain>
        <strain evidence="6">MUL2216</strain>
        <strain evidence="7">Panola</strain>
        <strain evidence="9">PB1</strain>
        <strain evidence="8">U1271</strain>
        <strain evidence="10">UZG1</strain>
        <strain evidence="11">Wien2</strain>
        <strain evidence="12">YK41</strain>
    </source>
</reference>
<evidence type="ECO:0000313" key="8">
    <source>
        <dbReference type="EMBL" id="CRI48944.1"/>
    </source>
</evidence>
<dbReference type="PATRIC" id="fig|115713.3.peg.59"/>
<evidence type="ECO:0000313" key="2">
    <source>
        <dbReference type="EMBL" id="CRI37659.1"/>
    </source>
</evidence>
<organism evidence="11">
    <name type="scientific">Chlamydia pneumoniae</name>
    <name type="common">Chlamydophila pneumoniae</name>
    <dbReference type="NCBI Taxonomy" id="83558"/>
    <lineage>
        <taxon>Bacteria</taxon>
        <taxon>Pseudomonadati</taxon>
        <taxon>Chlamydiota</taxon>
        <taxon>Chlamydiia</taxon>
        <taxon>Chlamydiales</taxon>
        <taxon>Chlamydiaceae</taxon>
        <taxon>Chlamydia/Chlamydophila group</taxon>
        <taxon>Chlamydia</taxon>
    </lineage>
</organism>
<dbReference type="KEGG" id="cpn:CPn_0051"/>
<accession>A0A0F7XV54</accession>
<reference evidence="1 13" key="1">
    <citation type="journal article" date="1999" name="Nat. Genet.">
        <title>Comparative genomes of Chlamydia pneumoniae and C. trachomatis.</title>
        <authorList>
            <person name="Kalman S."/>
            <person name="Mitchell W."/>
            <person name="Marathe R."/>
            <person name="Lammel C."/>
            <person name="Fan J."/>
            <person name="Hyman R.W."/>
            <person name="Olinger L."/>
            <person name="Grimwood J."/>
            <person name="Davis R.W."/>
            <person name="Stephens R.S."/>
        </authorList>
    </citation>
    <scope>NUCLEOTIDE SEQUENCE [LARGE SCALE GENOMIC DNA]</scope>
    <source>
        <strain evidence="1 13">CWL029</strain>
    </source>
</reference>
<dbReference type="EMBL" id="LN846997">
    <property type="protein sequence ID" value="CRI37659.1"/>
    <property type="molecule type" value="Genomic_DNA"/>
</dbReference>
<evidence type="ECO:0000313" key="3">
    <source>
        <dbReference type="EMBL" id="CRI39926.1"/>
    </source>
</evidence>
<evidence type="ECO:0000313" key="6">
    <source>
        <dbReference type="EMBL" id="CRI45518.1"/>
    </source>
</evidence>
<evidence type="ECO:0000313" key="13">
    <source>
        <dbReference type="Proteomes" id="UP000000801"/>
    </source>
</evidence>
<dbReference type="EMBL" id="AE001363">
    <property type="protein sequence ID" value="AAD18204.1"/>
    <property type="molecule type" value="Genomic_DNA"/>
</dbReference>
<dbReference type="AlphaFoldDB" id="A0A0F7XV54"/>
<sequence length="93" mass="10821">MGNHETYIHPGVLPSSHAQDVSRSTVYPSRSFIMRRMLMGWNFNRVPSKSSEQLMDGHRIPLIFFGKHHPTISILNVNRFSWLSIFYNGERGF</sequence>
<dbReference type="EMBL" id="LN847242">
    <property type="protein sequence ID" value="CRI48944.1"/>
    <property type="molecule type" value="Genomic_DNA"/>
</dbReference>
<evidence type="ECO:0000313" key="11">
    <source>
        <dbReference type="EMBL" id="CRI52330.1"/>
    </source>
</evidence>
<dbReference type="EMBL" id="LN847001">
    <property type="protein sequence ID" value="CRI39926.1"/>
    <property type="molecule type" value="Genomic_DNA"/>
</dbReference>
<dbReference type="EMBL" id="LN847008">
    <property type="protein sequence ID" value="CRI41054.1"/>
    <property type="molecule type" value="Genomic_DNA"/>
</dbReference>
<gene>
    <name evidence="1" type="ordered locus">CPn_0051</name>
    <name evidence="2" type="ORF">BN1224_CV15_A_00550</name>
    <name evidence="4" type="ORF">BN1224_GiD_A_00550</name>
    <name evidence="5" type="ORF">BN1224_H12_AD_00380</name>
    <name evidence="6" type="ORF">BN1224_MUL2216_B_00440</name>
    <name evidence="7" type="ORF">BN1224_Panola_A_00540</name>
    <name evidence="9" type="ORF">BN1224_PB1_B_00450</name>
    <name evidence="8" type="ORF">BN1224_U1271_A_00540</name>
    <name evidence="10" type="ORF">BN1224_UZG1_A_00540</name>
    <name evidence="11" type="ORF">BN1224_Wien2_B_00410</name>
    <name evidence="12" type="ORF">BN1224_YK41_AC_00110</name>
    <name evidence="3" type="ORF">CWL029c_A_00570</name>
</gene>
<dbReference type="EMBL" id="LN847229">
    <property type="protein sequence ID" value="CRI46648.1"/>
    <property type="molecule type" value="Genomic_DNA"/>
</dbReference>
<dbReference type="Proteomes" id="UP000000801">
    <property type="component" value="Chromosome"/>
</dbReference>
<proteinExistence type="predicted"/>
<evidence type="ECO:0000313" key="4">
    <source>
        <dbReference type="EMBL" id="CRI41054.1"/>
    </source>
</evidence>
<dbReference type="EMBL" id="LN847249">
    <property type="protein sequence ID" value="CRI52330.1"/>
    <property type="molecule type" value="Genomic_DNA"/>
</dbReference>
<evidence type="ECO:0000313" key="1">
    <source>
        <dbReference type="EMBL" id="AAD18204.1"/>
    </source>
</evidence>
<dbReference type="EMBL" id="LN847245">
    <property type="protein sequence ID" value="CRI51199.1"/>
    <property type="molecule type" value="Genomic_DNA"/>
</dbReference>
<evidence type="ECO:0000313" key="10">
    <source>
        <dbReference type="EMBL" id="CRI51199.1"/>
    </source>
</evidence>
<dbReference type="EMBL" id="LN849012">
    <property type="protein sequence ID" value="CRI72689.1"/>
    <property type="molecule type" value="Genomic_DNA"/>
</dbReference>